<dbReference type="RefSeq" id="WP_105732176.1">
    <property type="nucleotide sequence ID" value="NZ_PVBT01000001.1"/>
</dbReference>
<dbReference type="InterPro" id="IPR029063">
    <property type="entry name" value="SAM-dependent_MTases_sf"/>
</dbReference>
<keyword evidence="2" id="KW-0489">Methyltransferase</keyword>
<dbReference type="AlphaFoldDB" id="A0A2S9JX85"/>
<accession>A0A2S9JX85</accession>
<protein>
    <submittedName>
        <fullName evidence="2">SAM-dependent methyltransferase</fullName>
    </submittedName>
</protein>
<dbReference type="GO" id="GO:0008168">
    <property type="term" value="F:methyltransferase activity"/>
    <property type="evidence" value="ECO:0007669"/>
    <property type="project" value="UniProtKB-KW"/>
</dbReference>
<sequence length="218" mass="24148">MFAKIDHGPLMDRVYRHQRHFYDATRKYYLLGRDPMIAGLMPPANGSILEIGCGTGRNLVMAGAAYPTTKLYGIDISNEMLTTARKKVTAAGLGERTELAYADAAKFDPSALFGRARFDRIFISYAVSMIPQWESVMREAVNHLAPGGQLHIVDFGDLKDLPGAAKAALYKWLEWYHVTPRNNLFAVAQDIAAATGAHAEAQRLYRGFAWISIISRPG</sequence>
<keyword evidence="3" id="KW-1185">Reference proteome</keyword>
<reference evidence="2 3" key="1">
    <citation type="submission" date="2018-02" db="EMBL/GenBank/DDBJ databases">
        <title>The draft genome of Phyllobacterium myrsinacearum DSM5892.</title>
        <authorList>
            <person name="Li L."/>
            <person name="Liu L."/>
            <person name="Zhang X."/>
            <person name="Wang T."/>
        </authorList>
    </citation>
    <scope>NUCLEOTIDE SEQUENCE [LARGE SCALE GENOMIC DNA]</scope>
    <source>
        <strain evidence="2 3">DSM 5892</strain>
    </source>
</reference>
<dbReference type="PANTHER" id="PTHR47473">
    <property type="entry name" value="BTA1P"/>
    <property type="match status" value="1"/>
</dbReference>
<dbReference type="SUPFAM" id="SSF53335">
    <property type="entry name" value="S-adenosyl-L-methionine-dependent methyltransferases"/>
    <property type="match status" value="1"/>
</dbReference>
<dbReference type="GO" id="GO:0032259">
    <property type="term" value="P:methylation"/>
    <property type="evidence" value="ECO:0007669"/>
    <property type="project" value="UniProtKB-KW"/>
</dbReference>
<gene>
    <name evidence="2" type="ORF">C5750_01940</name>
</gene>
<comment type="caution">
    <text evidence="2">The sequence shown here is derived from an EMBL/GenBank/DDBJ whole genome shotgun (WGS) entry which is preliminary data.</text>
</comment>
<evidence type="ECO:0000313" key="2">
    <source>
        <dbReference type="EMBL" id="PRD57936.1"/>
    </source>
</evidence>
<proteinExistence type="predicted"/>
<dbReference type="PANTHER" id="PTHR47473:SF1">
    <property type="entry name" value="METHYLTRANSFERASE DOMAIN-CONTAINING PROTEIN"/>
    <property type="match status" value="1"/>
</dbReference>
<dbReference type="Pfam" id="PF13649">
    <property type="entry name" value="Methyltransf_25"/>
    <property type="match status" value="1"/>
</dbReference>
<name>A0A2S9JX85_9HYPH</name>
<dbReference type="Proteomes" id="UP000238563">
    <property type="component" value="Unassembled WGS sequence"/>
</dbReference>
<keyword evidence="2" id="KW-0808">Transferase</keyword>
<feature type="domain" description="Methyltransferase" evidence="1">
    <location>
        <begin position="48"/>
        <end position="148"/>
    </location>
</feature>
<dbReference type="EMBL" id="PVBT01000001">
    <property type="protein sequence ID" value="PRD57936.1"/>
    <property type="molecule type" value="Genomic_DNA"/>
</dbReference>
<evidence type="ECO:0000313" key="3">
    <source>
        <dbReference type="Proteomes" id="UP000238563"/>
    </source>
</evidence>
<dbReference type="CDD" id="cd02440">
    <property type="entry name" value="AdoMet_MTases"/>
    <property type="match status" value="1"/>
</dbReference>
<dbReference type="InterPro" id="IPR041698">
    <property type="entry name" value="Methyltransf_25"/>
</dbReference>
<evidence type="ECO:0000259" key="1">
    <source>
        <dbReference type="Pfam" id="PF13649"/>
    </source>
</evidence>
<dbReference type="OrthoDB" id="5298787at2"/>
<organism evidence="2 3">
    <name type="scientific">Phyllobacterium myrsinacearum</name>
    <dbReference type="NCBI Taxonomy" id="28101"/>
    <lineage>
        <taxon>Bacteria</taxon>
        <taxon>Pseudomonadati</taxon>
        <taxon>Pseudomonadota</taxon>
        <taxon>Alphaproteobacteria</taxon>
        <taxon>Hyphomicrobiales</taxon>
        <taxon>Phyllobacteriaceae</taxon>
        <taxon>Phyllobacterium</taxon>
    </lineage>
</organism>
<dbReference type="Gene3D" id="3.40.50.150">
    <property type="entry name" value="Vaccinia Virus protein VP39"/>
    <property type="match status" value="1"/>
</dbReference>